<dbReference type="GO" id="GO:0003677">
    <property type="term" value="F:DNA binding"/>
    <property type="evidence" value="ECO:0007669"/>
    <property type="project" value="InterPro"/>
</dbReference>
<dbReference type="InterPro" id="IPR013249">
    <property type="entry name" value="RNA_pol_sigma70_r4_t2"/>
</dbReference>
<dbReference type="SUPFAM" id="SSF88659">
    <property type="entry name" value="Sigma3 and sigma4 domains of RNA polymerase sigma factors"/>
    <property type="match status" value="1"/>
</dbReference>
<gene>
    <name evidence="7" type="ORF">A8C56_15830</name>
</gene>
<dbReference type="Pfam" id="PF04542">
    <property type="entry name" value="Sigma70_r2"/>
    <property type="match status" value="1"/>
</dbReference>
<evidence type="ECO:0000256" key="4">
    <source>
        <dbReference type="ARBA" id="ARBA00023163"/>
    </source>
</evidence>
<comment type="similarity">
    <text evidence="1">Belongs to the sigma-70 factor family. ECF subfamily.</text>
</comment>
<dbReference type="PANTHER" id="PTHR43133">
    <property type="entry name" value="RNA POLYMERASE ECF-TYPE SIGMA FACTO"/>
    <property type="match status" value="1"/>
</dbReference>
<dbReference type="InterPro" id="IPR014284">
    <property type="entry name" value="RNA_pol_sigma-70_dom"/>
</dbReference>
<dbReference type="PANTHER" id="PTHR43133:SF46">
    <property type="entry name" value="RNA POLYMERASE SIGMA-70 FACTOR ECF SUBFAMILY"/>
    <property type="match status" value="1"/>
</dbReference>
<dbReference type="InterPro" id="IPR039425">
    <property type="entry name" value="RNA_pol_sigma-70-like"/>
</dbReference>
<dbReference type="SUPFAM" id="SSF88946">
    <property type="entry name" value="Sigma2 domain of RNA polymerase sigma factors"/>
    <property type="match status" value="1"/>
</dbReference>
<dbReference type="AlphaFoldDB" id="A0A1A9I3N6"/>
<keyword evidence="3" id="KW-0731">Sigma factor</keyword>
<evidence type="ECO:0000313" key="7">
    <source>
        <dbReference type="EMBL" id="ANH82236.1"/>
    </source>
</evidence>
<reference evidence="7 8" key="1">
    <citation type="submission" date="2016-05" db="EMBL/GenBank/DDBJ databases">
        <title>Niabella ginsenosidivorans BS26 whole genome sequencing.</title>
        <authorList>
            <person name="Im W.T."/>
            <person name="Siddiqi M.Z."/>
        </authorList>
    </citation>
    <scope>NUCLEOTIDE SEQUENCE [LARGE SCALE GENOMIC DNA]</scope>
    <source>
        <strain evidence="7 8">BS26</strain>
    </source>
</reference>
<keyword evidence="2" id="KW-0805">Transcription regulation</keyword>
<dbReference type="InterPro" id="IPR013324">
    <property type="entry name" value="RNA_pol_sigma_r3/r4-like"/>
</dbReference>
<evidence type="ECO:0000256" key="1">
    <source>
        <dbReference type="ARBA" id="ARBA00010641"/>
    </source>
</evidence>
<dbReference type="Gene3D" id="1.10.10.10">
    <property type="entry name" value="Winged helix-like DNA-binding domain superfamily/Winged helix DNA-binding domain"/>
    <property type="match status" value="1"/>
</dbReference>
<evidence type="ECO:0000259" key="5">
    <source>
        <dbReference type="Pfam" id="PF04542"/>
    </source>
</evidence>
<dbReference type="NCBIfam" id="TIGR02985">
    <property type="entry name" value="Sig70_bacteroi1"/>
    <property type="match status" value="1"/>
</dbReference>
<dbReference type="InterPro" id="IPR036388">
    <property type="entry name" value="WH-like_DNA-bd_sf"/>
</dbReference>
<name>A0A1A9I3N6_9BACT</name>
<dbReference type="Pfam" id="PF08281">
    <property type="entry name" value="Sigma70_r4_2"/>
    <property type="match status" value="1"/>
</dbReference>
<evidence type="ECO:0000313" key="8">
    <source>
        <dbReference type="Proteomes" id="UP000077667"/>
    </source>
</evidence>
<dbReference type="KEGG" id="nia:A8C56_15830"/>
<dbReference type="EMBL" id="CP015772">
    <property type="protein sequence ID" value="ANH82236.1"/>
    <property type="molecule type" value="Genomic_DNA"/>
</dbReference>
<dbReference type="Gene3D" id="1.10.1740.10">
    <property type="match status" value="1"/>
</dbReference>
<organism evidence="7 8">
    <name type="scientific">Niabella ginsenosidivorans</name>
    <dbReference type="NCBI Taxonomy" id="1176587"/>
    <lineage>
        <taxon>Bacteria</taxon>
        <taxon>Pseudomonadati</taxon>
        <taxon>Bacteroidota</taxon>
        <taxon>Chitinophagia</taxon>
        <taxon>Chitinophagales</taxon>
        <taxon>Chitinophagaceae</taxon>
        <taxon>Niabella</taxon>
    </lineage>
</organism>
<accession>A0A1A9I3N6</accession>
<dbReference type="GO" id="GO:0006352">
    <property type="term" value="P:DNA-templated transcription initiation"/>
    <property type="evidence" value="ECO:0007669"/>
    <property type="project" value="InterPro"/>
</dbReference>
<keyword evidence="8" id="KW-1185">Reference proteome</keyword>
<evidence type="ECO:0000259" key="6">
    <source>
        <dbReference type="Pfam" id="PF08281"/>
    </source>
</evidence>
<evidence type="ECO:0000256" key="3">
    <source>
        <dbReference type="ARBA" id="ARBA00023082"/>
    </source>
</evidence>
<sequence>MSWLQEKELFKKIAEGDESAFKIIYLRYTAKLYPHVCKLLSDYVWAEEIIQDVFTQLWQNRAMLAAIDNPAAYLYRMAANRTLDYLKHKSVEIKSQYKVKQLVKAINKRNPEQEFDVKQLELLFSQAITRLSPQRKKIFIMRHELGLHYDEIASNLQLSKNTVRNHLSESLQMVRKWMVQQGVTFILISSFFLNVP</sequence>
<dbReference type="NCBIfam" id="TIGR02937">
    <property type="entry name" value="sigma70-ECF"/>
    <property type="match status" value="1"/>
</dbReference>
<feature type="domain" description="RNA polymerase sigma factor 70 region 4 type 2" evidence="6">
    <location>
        <begin position="124"/>
        <end position="171"/>
    </location>
</feature>
<protein>
    <recommendedName>
        <fullName evidence="9">RNA polymerase sigma-70 factor</fullName>
    </recommendedName>
</protein>
<proteinExistence type="inferred from homology"/>
<dbReference type="InterPro" id="IPR014327">
    <property type="entry name" value="RNA_pol_sigma70_bacteroid"/>
</dbReference>
<dbReference type="Proteomes" id="UP000077667">
    <property type="component" value="Chromosome"/>
</dbReference>
<dbReference type="STRING" id="1176587.A8C56_15830"/>
<dbReference type="RefSeq" id="WP_067758057.1">
    <property type="nucleotide sequence ID" value="NZ_CP015772.1"/>
</dbReference>
<dbReference type="InterPro" id="IPR013325">
    <property type="entry name" value="RNA_pol_sigma_r2"/>
</dbReference>
<keyword evidence="4" id="KW-0804">Transcription</keyword>
<feature type="domain" description="RNA polymerase sigma-70 region 2" evidence="5">
    <location>
        <begin position="25"/>
        <end position="89"/>
    </location>
</feature>
<dbReference type="InterPro" id="IPR007627">
    <property type="entry name" value="RNA_pol_sigma70_r2"/>
</dbReference>
<dbReference type="GO" id="GO:0016987">
    <property type="term" value="F:sigma factor activity"/>
    <property type="evidence" value="ECO:0007669"/>
    <property type="project" value="UniProtKB-KW"/>
</dbReference>
<evidence type="ECO:0008006" key="9">
    <source>
        <dbReference type="Google" id="ProtNLM"/>
    </source>
</evidence>
<evidence type="ECO:0000256" key="2">
    <source>
        <dbReference type="ARBA" id="ARBA00023015"/>
    </source>
</evidence>